<comment type="caution">
    <text evidence="1">The sequence shown here is derived from an EMBL/GenBank/DDBJ whole genome shotgun (WGS) entry which is preliminary data.</text>
</comment>
<evidence type="ECO:0000313" key="2">
    <source>
        <dbReference type="Proteomes" id="UP001569428"/>
    </source>
</evidence>
<dbReference type="EMBL" id="JBGMEK010000095">
    <property type="protein sequence ID" value="MFA0813444.1"/>
    <property type="molecule type" value="Genomic_DNA"/>
</dbReference>
<name>A0ABV4P614_9GAMM</name>
<gene>
    <name evidence="1" type="ORF">ACCI49_21345</name>
</gene>
<keyword evidence="2" id="KW-1185">Reference proteome</keyword>
<proteinExistence type="predicted"/>
<organism evidence="1 2">
    <name type="scientific">Microbulbifer epialgicus</name>
    <dbReference type="NCBI Taxonomy" id="393907"/>
    <lineage>
        <taxon>Bacteria</taxon>
        <taxon>Pseudomonadati</taxon>
        <taxon>Pseudomonadota</taxon>
        <taxon>Gammaproteobacteria</taxon>
        <taxon>Cellvibrionales</taxon>
        <taxon>Microbulbiferaceae</taxon>
        <taxon>Microbulbifer</taxon>
    </lineage>
</organism>
<dbReference type="RefSeq" id="WP_371841252.1">
    <property type="nucleotide sequence ID" value="NZ_JBGMEK010000095.1"/>
</dbReference>
<protein>
    <submittedName>
        <fullName evidence="1">Uncharacterized protein</fullName>
    </submittedName>
</protein>
<reference evidence="1 2" key="1">
    <citation type="submission" date="2024-08" db="EMBL/GenBank/DDBJ databases">
        <authorList>
            <person name="Ishaq N."/>
        </authorList>
    </citation>
    <scope>NUCLEOTIDE SEQUENCE [LARGE SCALE GENOMIC DNA]</scope>
    <source>
        <strain evidence="1 2">DSM 18651</strain>
    </source>
</reference>
<dbReference type="Proteomes" id="UP001569428">
    <property type="component" value="Unassembled WGS sequence"/>
</dbReference>
<sequence length="41" mass="4585">MTEMVVARYVKKKLSAEQENTSNELKKQGQISADLGGFELI</sequence>
<accession>A0ABV4P614</accession>
<evidence type="ECO:0000313" key="1">
    <source>
        <dbReference type="EMBL" id="MFA0813444.1"/>
    </source>
</evidence>